<protein>
    <submittedName>
        <fullName evidence="1">Uncharacterized protein</fullName>
    </submittedName>
</protein>
<dbReference type="Proteomes" id="UP000220959">
    <property type="component" value="Unassembled WGS sequence"/>
</dbReference>
<sequence length="87" mass="10445">MNFLKALFPKREKWIEFDTLYSIERLEQLRFFMVENHIPYKVRAALLPVPLNAPMPSCAASRSLWYVSVHPEDVHRVEYYLRTERSC</sequence>
<keyword evidence="2" id="KW-1185">Reference proteome</keyword>
<accession>A0ACC9CY73</accession>
<proteinExistence type="predicted"/>
<reference evidence="1 2" key="1">
    <citation type="journal article" date="2017" name="Front. Microbiol.">
        <title>New Insights into the Diversity of the Genus Faecalibacterium.</title>
        <authorList>
            <person name="Benevides L."/>
            <person name="Burman S."/>
            <person name="Martin R."/>
            <person name="Robert V."/>
            <person name="Thomas M."/>
            <person name="Miquel S."/>
            <person name="Chain F."/>
            <person name="Sokol H."/>
            <person name="Bermudez-Humaran L.G."/>
            <person name="Morrison M."/>
            <person name="Langella P."/>
            <person name="Azevedo V.A."/>
            <person name="Chatel J.M."/>
            <person name="Soares S."/>
        </authorList>
    </citation>
    <scope>NUCLEOTIDE SEQUENCE [LARGE SCALE GENOMIC DNA]</scope>
    <source>
        <strain evidence="2">CNCM I-4541</strain>
    </source>
</reference>
<name>A0ACC9CY73_9FIRM</name>
<dbReference type="EMBL" id="NMTR01000021">
    <property type="protein sequence ID" value="PDX60798.1"/>
    <property type="molecule type" value="Genomic_DNA"/>
</dbReference>
<evidence type="ECO:0000313" key="1">
    <source>
        <dbReference type="EMBL" id="PDX60798.1"/>
    </source>
</evidence>
<organism evidence="1 2">
    <name type="scientific">Faecalibacterium langellae</name>
    <dbReference type="NCBI Taxonomy" id="3435293"/>
    <lineage>
        <taxon>Bacteria</taxon>
        <taxon>Bacillati</taxon>
        <taxon>Bacillota</taxon>
        <taxon>Clostridia</taxon>
        <taxon>Eubacteriales</taxon>
        <taxon>Oscillospiraceae</taxon>
        <taxon>Faecalibacterium</taxon>
    </lineage>
</organism>
<gene>
    <name evidence="1" type="ORF">CGS49_12580</name>
</gene>
<evidence type="ECO:0000313" key="2">
    <source>
        <dbReference type="Proteomes" id="UP000220959"/>
    </source>
</evidence>
<comment type="caution">
    <text evidence="1">The sequence shown here is derived from an EMBL/GenBank/DDBJ whole genome shotgun (WGS) entry which is preliminary data.</text>
</comment>